<sequence length="100" mass="11491">VIMCMHSVLIGGEDQYQLLTTATDMRMIDRGYIFIPYDTLLYSLPYKNVNYPILANDTKLRRAYDGVLTITMDQGEQNFYEAFSAAQESYDIRTSTPAEE</sequence>
<dbReference type="Pfam" id="PF01094">
    <property type="entry name" value="ANF_receptor"/>
    <property type="match status" value="1"/>
</dbReference>
<accession>A0ABD0R3V5</accession>
<evidence type="ECO:0000313" key="7">
    <source>
        <dbReference type="Proteomes" id="UP001529510"/>
    </source>
</evidence>
<name>A0ABD0R3V5_CIRMR</name>
<evidence type="ECO:0000259" key="5">
    <source>
        <dbReference type="Pfam" id="PF01094"/>
    </source>
</evidence>
<gene>
    <name evidence="6" type="ORF">M9458_011438</name>
</gene>
<feature type="non-terminal residue" evidence="6">
    <location>
        <position position="100"/>
    </location>
</feature>
<dbReference type="EMBL" id="JAMKFB020000005">
    <property type="protein sequence ID" value="KAL0193142.1"/>
    <property type="molecule type" value="Genomic_DNA"/>
</dbReference>
<dbReference type="GO" id="GO:0016020">
    <property type="term" value="C:membrane"/>
    <property type="evidence" value="ECO:0007669"/>
    <property type="project" value="UniProtKB-SubCell"/>
</dbReference>
<dbReference type="InterPro" id="IPR028082">
    <property type="entry name" value="Peripla_BP_I"/>
</dbReference>
<evidence type="ECO:0000256" key="3">
    <source>
        <dbReference type="ARBA" id="ARBA00022989"/>
    </source>
</evidence>
<keyword evidence="4" id="KW-0472">Membrane</keyword>
<keyword evidence="3" id="KW-1133">Transmembrane helix</keyword>
<dbReference type="Gene3D" id="3.40.50.2300">
    <property type="match status" value="1"/>
</dbReference>
<dbReference type="AlphaFoldDB" id="A0ABD0R3V5"/>
<comment type="caution">
    <text evidence="6">The sequence shown here is derived from an EMBL/GenBank/DDBJ whole genome shotgun (WGS) entry which is preliminary data.</text>
</comment>
<organism evidence="6 7">
    <name type="scientific">Cirrhinus mrigala</name>
    <name type="common">Mrigala</name>
    <dbReference type="NCBI Taxonomy" id="683832"/>
    <lineage>
        <taxon>Eukaryota</taxon>
        <taxon>Metazoa</taxon>
        <taxon>Chordata</taxon>
        <taxon>Craniata</taxon>
        <taxon>Vertebrata</taxon>
        <taxon>Euteleostomi</taxon>
        <taxon>Actinopterygii</taxon>
        <taxon>Neopterygii</taxon>
        <taxon>Teleostei</taxon>
        <taxon>Ostariophysi</taxon>
        <taxon>Cypriniformes</taxon>
        <taxon>Cyprinidae</taxon>
        <taxon>Labeoninae</taxon>
        <taxon>Labeonini</taxon>
        <taxon>Cirrhinus</taxon>
    </lineage>
</organism>
<evidence type="ECO:0000256" key="2">
    <source>
        <dbReference type="ARBA" id="ARBA00022692"/>
    </source>
</evidence>
<proteinExistence type="predicted"/>
<dbReference type="Proteomes" id="UP001529510">
    <property type="component" value="Unassembled WGS sequence"/>
</dbReference>
<protein>
    <recommendedName>
        <fullName evidence="5">Receptor ligand binding region domain-containing protein</fullName>
    </recommendedName>
</protein>
<dbReference type="SUPFAM" id="SSF53822">
    <property type="entry name" value="Periplasmic binding protein-like I"/>
    <property type="match status" value="1"/>
</dbReference>
<evidence type="ECO:0000313" key="6">
    <source>
        <dbReference type="EMBL" id="KAL0193142.1"/>
    </source>
</evidence>
<keyword evidence="7" id="KW-1185">Reference proteome</keyword>
<comment type="subcellular location">
    <subcellularLocation>
        <location evidence="1">Membrane</location>
    </subcellularLocation>
</comment>
<evidence type="ECO:0000256" key="1">
    <source>
        <dbReference type="ARBA" id="ARBA00004370"/>
    </source>
</evidence>
<dbReference type="InterPro" id="IPR001828">
    <property type="entry name" value="ANF_lig-bd_rcpt"/>
</dbReference>
<keyword evidence="2" id="KW-0812">Transmembrane</keyword>
<reference evidence="6 7" key="1">
    <citation type="submission" date="2024-05" db="EMBL/GenBank/DDBJ databases">
        <title>Genome sequencing and assembly of Indian major carp, Cirrhinus mrigala (Hamilton, 1822).</title>
        <authorList>
            <person name="Mohindra V."/>
            <person name="Chowdhury L.M."/>
            <person name="Lal K."/>
            <person name="Jena J.K."/>
        </authorList>
    </citation>
    <scope>NUCLEOTIDE SEQUENCE [LARGE SCALE GENOMIC DNA]</scope>
    <source>
        <strain evidence="6">CM1030</strain>
        <tissue evidence="6">Blood</tissue>
    </source>
</reference>
<evidence type="ECO:0000256" key="4">
    <source>
        <dbReference type="ARBA" id="ARBA00023136"/>
    </source>
</evidence>
<feature type="non-terminal residue" evidence="6">
    <location>
        <position position="1"/>
    </location>
</feature>
<feature type="domain" description="Receptor ligand binding region" evidence="5">
    <location>
        <begin position="1"/>
        <end position="88"/>
    </location>
</feature>